<protein>
    <submittedName>
        <fullName evidence="1">Uncharacterized protein</fullName>
    </submittedName>
</protein>
<dbReference type="EMBL" id="JANSHE010007227">
    <property type="protein sequence ID" value="KAJ2963680.1"/>
    <property type="molecule type" value="Genomic_DNA"/>
</dbReference>
<organism evidence="1 2">
    <name type="scientific">Trametes sanguinea</name>
    <dbReference type="NCBI Taxonomy" id="158606"/>
    <lineage>
        <taxon>Eukaryota</taxon>
        <taxon>Fungi</taxon>
        <taxon>Dikarya</taxon>
        <taxon>Basidiomycota</taxon>
        <taxon>Agaricomycotina</taxon>
        <taxon>Agaricomycetes</taxon>
        <taxon>Polyporales</taxon>
        <taxon>Polyporaceae</taxon>
        <taxon>Trametes</taxon>
    </lineage>
</organism>
<keyword evidence="2" id="KW-1185">Reference proteome</keyword>
<name>A0ACC1MEB3_9APHY</name>
<sequence>MAAVDACLFSPATSDANSVRCIRGRPIGHDQRQSPRTATDADQWRAEAARTRSGQWPHRRTVGRQFPPYGDGDPDSWGVQHVMHPDLGEPAFARWYTSDALVGVVKELLGCGEDGLQMELFNLLINPTSNCFALRWHRDDVREDATEEEEREALKIWHHGTQWNT</sequence>
<evidence type="ECO:0000313" key="2">
    <source>
        <dbReference type="Proteomes" id="UP001144978"/>
    </source>
</evidence>
<dbReference type="Proteomes" id="UP001144978">
    <property type="component" value="Unassembled WGS sequence"/>
</dbReference>
<proteinExistence type="predicted"/>
<gene>
    <name evidence="1" type="ORF">NUW54_g14275</name>
</gene>
<accession>A0ACC1MEB3</accession>
<reference evidence="1" key="1">
    <citation type="submission" date="2022-08" db="EMBL/GenBank/DDBJ databases">
        <title>Genome Sequence of Pycnoporus sanguineus.</title>
        <authorList>
            <person name="Buettner E."/>
        </authorList>
    </citation>
    <scope>NUCLEOTIDE SEQUENCE</scope>
    <source>
        <strain evidence="1">CG-C14</strain>
    </source>
</reference>
<comment type="caution">
    <text evidence="1">The sequence shown here is derived from an EMBL/GenBank/DDBJ whole genome shotgun (WGS) entry which is preliminary data.</text>
</comment>
<evidence type="ECO:0000313" key="1">
    <source>
        <dbReference type="EMBL" id="KAJ2963680.1"/>
    </source>
</evidence>